<feature type="transmembrane region" description="Helical" evidence="1">
    <location>
        <begin position="12"/>
        <end position="32"/>
    </location>
</feature>
<proteinExistence type="predicted"/>
<reference evidence="2 3" key="1">
    <citation type="submission" date="2020-06" db="EMBL/GenBank/DDBJ databases">
        <authorList>
            <person name="Scott K."/>
        </authorList>
    </citation>
    <scope>NUCLEOTIDE SEQUENCE [LARGE SCALE GENOMIC DNA]</scope>
    <source>
        <strain evidence="2 3">HH1</strain>
    </source>
</reference>
<gene>
    <name evidence="2" type="ORF">H8792_009905</name>
</gene>
<sequence>MKTSSLNRQKGAATFIVIGTMMTAIIGFGLIMEYAKLKIVDRELDNYARTIAETALRSELAITKKMLDEKKISSAQTDLVTNAVLAQSGYVLDGGENGNREIHKKITFGNFSDSDACRNPNAGNNQDCFIPLDSNAENPKAVEPPPEFSAVAVQLWTDDDFYGFVPQGRALYGMTDDQEGCYCDTRYESCVSGDLSKVEIAKALRPHVTRDILDILNLKPVTGHSITPSEANAIAQAISVPNSEARKNYCEYGYTTTSPVDASTSKYPYISFANKQGWVGNVPNAKDNGWLLNLVYASGYSQVDFDHVLEQKPVYVNEGVDMLYDTTGLIPTVTDLLDILNPNTGSSLLYSRLDQPSMSIEQKSELPNNGYQYKCSLVNAGVDLSILNFLTGFLGLQQNALAMDCDAPVSQILGVLDALTSPLFNLLGGLLLKPLGLDGLLGFLGVDGLTQILDDLLDPDVVVSDPVYIGRSGVCIYGTDEDSLNPGSCLHNGIEYQSCRAIMSSMPNDKVMSFGERLTAFLLGPLTDWNASYESLDCEVSHFKYKGWLFWGGWEEL</sequence>
<keyword evidence="1" id="KW-0812">Transmembrane</keyword>
<dbReference type="RefSeq" id="WP_185978798.1">
    <property type="nucleotide sequence ID" value="NZ_JACBGI020000023.1"/>
</dbReference>
<evidence type="ECO:0000313" key="3">
    <source>
        <dbReference type="Proteomes" id="UP001193680"/>
    </source>
</evidence>
<keyword evidence="1" id="KW-0472">Membrane</keyword>
<evidence type="ECO:0000313" key="2">
    <source>
        <dbReference type="EMBL" id="MBF6058652.1"/>
    </source>
</evidence>
<name>A0ABS0C2Z2_9GAMM</name>
<keyword evidence="3" id="KW-1185">Reference proteome</keyword>
<dbReference type="EMBL" id="JACBGI020000023">
    <property type="protein sequence ID" value="MBF6058652.1"/>
    <property type="molecule type" value="Genomic_DNA"/>
</dbReference>
<reference evidence="2 3" key="2">
    <citation type="submission" date="2020-11" db="EMBL/GenBank/DDBJ databases">
        <title>Sulfur oxidizing isolate from Hospital Hole Sinkhole.</title>
        <authorList>
            <person name="Scott K.M."/>
        </authorList>
    </citation>
    <scope>NUCLEOTIDE SEQUENCE [LARGE SCALE GENOMIC DNA]</scope>
    <source>
        <strain evidence="2 3">HH1</strain>
    </source>
</reference>
<evidence type="ECO:0008006" key="4">
    <source>
        <dbReference type="Google" id="ProtNLM"/>
    </source>
</evidence>
<evidence type="ECO:0000256" key="1">
    <source>
        <dbReference type="SAM" id="Phobius"/>
    </source>
</evidence>
<keyword evidence="1" id="KW-1133">Transmembrane helix</keyword>
<protein>
    <recommendedName>
        <fullName evidence="4">Flp pilus-assembly TadG-like N-terminal domain-containing protein</fullName>
    </recommendedName>
</protein>
<comment type="caution">
    <text evidence="2">The sequence shown here is derived from an EMBL/GenBank/DDBJ whole genome shotgun (WGS) entry which is preliminary data.</text>
</comment>
<accession>A0ABS0C2Z2</accession>
<dbReference type="Proteomes" id="UP001193680">
    <property type="component" value="Unassembled WGS sequence"/>
</dbReference>
<organism evidence="2 3">
    <name type="scientific">Thiomicrorhabdus heinhorstiae</name>
    <dbReference type="NCBI Taxonomy" id="2748010"/>
    <lineage>
        <taxon>Bacteria</taxon>
        <taxon>Pseudomonadati</taxon>
        <taxon>Pseudomonadota</taxon>
        <taxon>Gammaproteobacteria</taxon>
        <taxon>Thiotrichales</taxon>
        <taxon>Piscirickettsiaceae</taxon>
        <taxon>Thiomicrorhabdus</taxon>
    </lineage>
</organism>